<gene>
    <name evidence="2" type="ORF">OV287_33060</name>
</gene>
<evidence type="ECO:0000313" key="3">
    <source>
        <dbReference type="Proteomes" id="UP001207654"/>
    </source>
</evidence>
<dbReference type="RefSeq" id="WP_267538030.1">
    <property type="nucleotide sequence ID" value="NZ_JAPNKA010000001.1"/>
</dbReference>
<keyword evidence="3" id="KW-1185">Reference proteome</keyword>
<keyword evidence="1" id="KW-0472">Membrane</keyword>
<comment type="caution">
    <text evidence="2">The sequence shown here is derived from an EMBL/GenBank/DDBJ whole genome shotgun (WGS) entry which is preliminary data.</text>
</comment>
<organism evidence="2 3">
    <name type="scientific">Archangium lansingense</name>
    <dbReference type="NCBI Taxonomy" id="2995310"/>
    <lineage>
        <taxon>Bacteria</taxon>
        <taxon>Pseudomonadati</taxon>
        <taxon>Myxococcota</taxon>
        <taxon>Myxococcia</taxon>
        <taxon>Myxococcales</taxon>
        <taxon>Cystobacterineae</taxon>
        <taxon>Archangiaceae</taxon>
        <taxon>Archangium</taxon>
    </lineage>
</organism>
<keyword evidence="1" id="KW-0812">Transmembrane</keyword>
<name>A0ABT4ACE4_9BACT</name>
<feature type="transmembrane region" description="Helical" evidence="1">
    <location>
        <begin position="21"/>
        <end position="41"/>
    </location>
</feature>
<protein>
    <recommendedName>
        <fullName evidence="4">2TM domain-containing protein</fullName>
    </recommendedName>
</protein>
<proteinExistence type="predicted"/>
<sequence length="42" mass="5016">MPDIRNDNQAYERAHKRVEDLRGSYMHLLVYLSMSLGLFFID</sequence>
<keyword evidence="1" id="KW-1133">Transmembrane helix</keyword>
<reference evidence="2 3" key="1">
    <citation type="submission" date="2022-11" db="EMBL/GenBank/DDBJ databases">
        <title>Minimal conservation of predation-associated metabolite biosynthetic gene clusters underscores biosynthetic potential of Myxococcota including descriptions for ten novel species: Archangium lansinium sp. nov., Myxococcus landrumus sp. nov., Nannocystis bai.</title>
        <authorList>
            <person name="Ahearne A."/>
            <person name="Stevens C."/>
            <person name="Phillips K."/>
        </authorList>
    </citation>
    <scope>NUCLEOTIDE SEQUENCE [LARGE SCALE GENOMIC DNA]</scope>
    <source>
        <strain evidence="2 3">MIWBW</strain>
    </source>
</reference>
<evidence type="ECO:0000313" key="2">
    <source>
        <dbReference type="EMBL" id="MCY1079300.1"/>
    </source>
</evidence>
<accession>A0ABT4ACE4</accession>
<dbReference type="Proteomes" id="UP001207654">
    <property type="component" value="Unassembled WGS sequence"/>
</dbReference>
<evidence type="ECO:0008006" key="4">
    <source>
        <dbReference type="Google" id="ProtNLM"/>
    </source>
</evidence>
<dbReference type="EMBL" id="JAPNKA010000001">
    <property type="protein sequence ID" value="MCY1079300.1"/>
    <property type="molecule type" value="Genomic_DNA"/>
</dbReference>
<evidence type="ECO:0000256" key="1">
    <source>
        <dbReference type="SAM" id="Phobius"/>
    </source>
</evidence>